<keyword evidence="7" id="KW-1185">Reference proteome</keyword>
<organism evidence="6 7">
    <name type="scientific">Nocardia ninae NBRC 108245</name>
    <dbReference type="NCBI Taxonomy" id="1210091"/>
    <lineage>
        <taxon>Bacteria</taxon>
        <taxon>Bacillati</taxon>
        <taxon>Actinomycetota</taxon>
        <taxon>Actinomycetes</taxon>
        <taxon>Mycobacteriales</taxon>
        <taxon>Nocardiaceae</taxon>
        <taxon>Nocardia</taxon>
    </lineage>
</organism>
<dbReference type="Pfam" id="PF08386">
    <property type="entry name" value="Abhydrolase_4"/>
    <property type="match status" value="1"/>
</dbReference>
<evidence type="ECO:0000259" key="4">
    <source>
        <dbReference type="Pfam" id="PF00561"/>
    </source>
</evidence>
<protein>
    <submittedName>
        <fullName evidence="6">Peptidase</fullName>
    </submittedName>
</protein>
<gene>
    <name evidence="6" type="ORF">NN4_69870</name>
</gene>
<reference evidence="6 7" key="1">
    <citation type="submission" date="2019-07" db="EMBL/GenBank/DDBJ databases">
        <title>Whole genome shotgun sequence of Nocardia ninae NBRC 108245.</title>
        <authorList>
            <person name="Hosoyama A."/>
            <person name="Uohara A."/>
            <person name="Ohji S."/>
            <person name="Ichikawa N."/>
        </authorList>
    </citation>
    <scope>NUCLEOTIDE SEQUENCE [LARGE SCALE GENOMIC DNA]</scope>
    <source>
        <strain evidence="6 7">NBRC 108245</strain>
    </source>
</reference>
<dbReference type="RefSeq" id="WP_147140079.1">
    <property type="nucleotide sequence ID" value="NZ_BJXA01000070.1"/>
</dbReference>
<dbReference type="EMBL" id="BJXA01000070">
    <property type="protein sequence ID" value="GEM42468.1"/>
    <property type="molecule type" value="Genomic_DNA"/>
</dbReference>
<evidence type="ECO:0000256" key="2">
    <source>
        <dbReference type="ARBA" id="ARBA00022801"/>
    </source>
</evidence>
<evidence type="ECO:0000259" key="5">
    <source>
        <dbReference type="Pfam" id="PF08386"/>
    </source>
</evidence>
<evidence type="ECO:0000313" key="7">
    <source>
        <dbReference type="Proteomes" id="UP000321424"/>
    </source>
</evidence>
<keyword evidence="2" id="KW-0378">Hydrolase</keyword>
<keyword evidence="3" id="KW-0732">Signal</keyword>
<dbReference type="SUPFAM" id="SSF53474">
    <property type="entry name" value="alpha/beta-Hydrolases"/>
    <property type="match status" value="1"/>
</dbReference>
<feature type="signal peptide" evidence="3">
    <location>
        <begin position="1"/>
        <end position="18"/>
    </location>
</feature>
<evidence type="ECO:0000256" key="1">
    <source>
        <dbReference type="ARBA" id="ARBA00010088"/>
    </source>
</evidence>
<dbReference type="PANTHER" id="PTHR43248:SF30">
    <property type="entry name" value="AB HYDROLASE-1 DOMAIN-CONTAINING PROTEIN"/>
    <property type="match status" value="1"/>
</dbReference>
<dbReference type="OrthoDB" id="3930934at2"/>
<dbReference type="Gene3D" id="3.40.50.1820">
    <property type="entry name" value="alpha/beta hydrolase"/>
    <property type="match status" value="1"/>
</dbReference>
<accession>A0A511MQI5</accession>
<dbReference type="GO" id="GO:0016787">
    <property type="term" value="F:hydrolase activity"/>
    <property type="evidence" value="ECO:0007669"/>
    <property type="project" value="UniProtKB-KW"/>
</dbReference>
<dbReference type="InterPro" id="IPR013595">
    <property type="entry name" value="Pept_S33_TAP-like_C"/>
</dbReference>
<dbReference type="InterPro" id="IPR000073">
    <property type="entry name" value="AB_hydrolase_1"/>
</dbReference>
<dbReference type="PANTHER" id="PTHR43248">
    <property type="entry name" value="2-SUCCINYL-6-HYDROXY-2,4-CYCLOHEXADIENE-1-CARBOXYLATE SYNTHASE"/>
    <property type="match status" value="1"/>
</dbReference>
<feature type="domain" description="AB hydrolase-1" evidence="4">
    <location>
        <begin position="91"/>
        <end position="248"/>
    </location>
</feature>
<evidence type="ECO:0000313" key="6">
    <source>
        <dbReference type="EMBL" id="GEM42468.1"/>
    </source>
</evidence>
<dbReference type="InterPro" id="IPR051601">
    <property type="entry name" value="Serine_prot/Carboxylest_S33"/>
</dbReference>
<feature type="domain" description="Peptidase S33 tripeptidyl aminopeptidase-like C-terminal" evidence="5">
    <location>
        <begin position="409"/>
        <end position="498"/>
    </location>
</feature>
<comment type="caution">
    <text evidence="6">The sequence shown here is derived from an EMBL/GenBank/DDBJ whole genome shotgun (WGS) entry which is preliminary data.</text>
</comment>
<sequence>MGISTAARLTLCVTAVLAVCVGCGTDDAPDKSATENRQPIGWGACPPGSSSAVQCASIDVPLDWNNPDGAKIQVGINRLPATDPAQKIGDLVVNPGGPGGAGTQFVALEGAEPGLFPGGLRQRFDLIGFDPRGVGASRPSIQCDADLANRLPRQFPRGQQEFDDMVAANRAFGDSCRRRTGELLDHVDTVSVARDLEVLRQRLGGAPLTYLGLSYGTEIGAEYARLFPDKSRALALDGALVHSQPTSTMSFYESVAIEDSWNRFAAWCRSAAECAVREQDPSQVLDDLVTKAEQHPLPAPTCQSTGKCRGEVTTDDLLTNLQGRLLSRDPIPNIGDEGWPGLSARLDQARNGDASGFASAAFTADSNHADLGVGCADFRPDFDSYAALKAQQTLLATIAPHTRGVSQSYRYLARCQGWPARANPARETVAEPTIATLIVNATHDPSTSYGWAQLMLTQIRGSVLLTRDGDGHTSFMGPGRTRDAIVRYLIDATPPAAGLVLPD</sequence>
<proteinExistence type="inferred from homology"/>
<dbReference type="Proteomes" id="UP000321424">
    <property type="component" value="Unassembled WGS sequence"/>
</dbReference>
<dbReference type="Pfam" id="PF00561">
    <property type="entry name" value="Abhydrolase_1"/>
    <property type="match status" value="1"/>
</dbReference>
<evidence type="ECO:0000256" key="3">
    <source>
        <dbReference type="SAM" id="SignalP"/>
    </source>
</evidence>
<name>A0A511MQI5_9NOCA</name>
<feature type="chain" id="PRO_5038335687" evidence="3">
    <location>
        <begin position="19"/>
        <end position="503"/>
    </location>
</feature>
<dbReference type="AlphaFoldDB" id="A0A511MQI5"/>
<comment type="similarity">
    <text evidence="1">Belongs to the peptidase S33 family.</text>
</comment>
<dbReference type="InterPro" id="IPR029058">
    <property type="entry name" value="AB_hydrolase_fold"/>
</dbReference>